<dbReference type="InterPro" id="IPR003961">
    <property type="entry name" value="FN3_dom"/>
</dbReference>
<feature type="domain" description="Fibronectin type-III" evidence="2">
    <location>
        <begin position="868"/>
        <end position="956"/>
    </location>
</feature>
<dbReference type="PANTHER" id="PTHR46708:SF2">
    <property type="entry name" value="FIBRONECTIN TYPE-III DOMAIN-CONTAINING PROTEIN"/>
    <property type="match status" value="1"/>
</dbReference>
<feature type="domain" description="Fibronectin type-III" evidence="2">
    <location>
        <begin position="48"/>
        <end position="137"/>
    </location>
</feature>
<dbReference type="PROSITE" id="PS50853">
    <property type="entry name" value="FN3"/>
    <property type="match status" value="9"/>
</dbReference>
<keyword evidence="4" id="KW-1185">Reference proteome</keyword>
<dbReference type="InterPro" id="IPR013783">
    <property type="entry name" value="Ig-like_fold"/>
</dbReference>
<feature type="domain" description="Fibronectin type-III" evidence="2">
    <location>
        <begin position="232"/>
        <end position="321"/>
    </location>
</feature>
<dbReference type="InterPro" id="IPR050991">
    <property type="entry name" value="ECM_Regulatory_Proteins"/>
</dbReference>
<feature type="domain" description="Fibronectin type-III" evidence="2">
    <location>
        <begin position="959"/>
        <end position="1046"/>
    </location>
</feature>
<dbReference type="Pfam" id="PF00041">
    <property type="entry name" value="fn3"/>
    <property type="match status" value="10"/>
</dbReference>
<keyword evidence="1" id="KW-0677">Repeat</keyword>
<feature type="domain" description="Fibronectin type-III" evidence="2">
    <location>
        <begin position="776"/>
        <end position="865"/>
    </location>
</feature>
<gene>
    <name evidence="3" type="ORF">RIMI_LOCUS21913509</name>
</gene>
<feature type="domain" description="Fibronectin type-III" evidence="2">
    <location>
        <begin position="595"/>
        <end position="686"/>
    </location>
</feature>
<feature type="domain" description="Fibronectin type-III" evidence="2">
    <location>
        <begin position="140"/>
        <end position="229"/>
    </location>
</feature>
<proteinExistence type="predicted"/>
<dbReference type="CDD" id="cd00063">
    <property type="entry name" value="FN3"/>
    <property type="match status" value="10"/>
</dbReference>
<dbReference type="SMART" id="SM00060">
    <property type="entry name" value="FN3"/>
    <property type="match status" value="11"/>
</dbReference>
<evidence type="ECO:0000259" key="2">
    <source>
        <dbReference type="PROSITE" id="PS50853"/>
    </source>
</evidence>
<evidence type="ECO:0000313" key="4">
    <source>
        <dbReference type="Proteomes" id="UP001176940"/>
    </source>
</evidence>
<evidence type="ECO:0000256" key="1">
    <source>
        <dbReference type="ARBA" id="ARBA00022737"/>
    </source>
</evidence>
<evidence type="ECO:0000313" key="3">
    <source>
        <dbReference type="EMBL" id="CAJ0967027.1"/>
    </source>
</evidence>
<comment type="caution">
    <text evidence="3">The sequence shown here is derived from an EMBL/GenBank/DDBJ whole genome shotgun (WGS) entry which is preliminary data.</text>
</comment>
<organism evidence="3 4">
    <name type="scientific">Ranitomeya imitator</name>
    <name type="common">mimic poison frog</name>
    <dbReference type="NCBI Taxonomy" id="111125"/>
    <lineage>
        <taxon>Eukaryota</taxon>
        <taxon>Metazoa</taxon>
        <taxon>Chordata</taxon>
        <taxon>Craniata</taxon>
        <taxon>Vertebrata</taxon>
        <taxon>Euteleostomi</taxon>
        <taxon>Amphibia</taxon>
        <taxon>Batrachia</taxon>
        <taxon>Anura</taxon>
        <taxon>Neobatrachia</taxon>
        <taxon>Hyloidea</taxon>
        <taxon>Dendrobatidae</taxon>
        <taxon>Dendrobatinae</taxon>
        <taxon>Ranitomeya</taxon>
    </lineage>
</organism>
<dbReference type="InterPro" id="IPR036116">
    <property type="entry name" value="FN3_sf"/>
</dbReference>
<sequence length="1168" mass="129530">MTSVGETSVVLSTLAPNATYQVTLLPDSSDPNMQPETIQVSTLPDYIQERNLQILGITSTSFNASWSRLIGDMGRYFLDYALLSYPRRKTRKTLYGDQTSAMVSGLIPNTTYLVTFIPESKLEASQSQTLPVSTLPDHTHTRNLQARDITSSGFLLTWTRLPGDEGPYVLQYIPVSDPGMTQQKIVHGDETSVSVSGLKSGTTYQITLIPEHSATFAPPEVIMVSTQSEQVHPRNFQAINVTATSFLVTWSRAAGDWGRCIVEYSPVSDPSGTLQKTLSGGDNMALISNLAPNTTYQVSLTHESGVQYGRIQVSTLLVDHTHTRNLQAWDITSSGFLLTWTRLPGDEGRYVLQYIPVSDPGMIQQKIVHGDETSVAVSGLKSGTTYQITLIPEHSATFAPPEVIMVSTQSDQVQPRNFQAINVTATSFLVTWSRAPGDWGRYIVEYSPVSDPSRTLQKTLSGGDNMALISHLAPNTTYQVSLTHESGVQYGRIQVSTLLDHTHTRNLQAWDITSSGFLLTWTRLPGNEGPYVLQYIPVSDPGMTHQKIVHGDETSVSVSGLKSGTTYQITLIREHSATFAPPEVIMVSTQSEQVHPRNFQAINVTATSFLVTWSRAPGDWGRYIVEYSPVSDPSRTLQKTLSGGDNMALISHLAPNTTYQVSLTHESGIQYGRIQVSTLTDLIKARNLHARDRTSNSFQLSWSKLPGDTGRYVLEYAPLKDLSKVIKNILYGDQTSMIFHNLAPDTIYQVTFSPDSKGQISQVQNIRVSTLPELAQKRSVYARDITTSSLQLGWSRMPGDKGPYVVEFVLESDPRRKLRKSLPFDETNIIFSNLSPNTEYRAVVFSDSNIQHVPPKSIHVSTLEEQLSPAHILISDPGAHSFRVSWGPSLDSVAGYEIQYGPMASNIVRTLQVDSRVNSTVLENLKPNTTYLVTVSAIFKSGGEKALSAIACTKQDDTKVKFLHFKDLGSNSVKATWGSADGEVQGYRVRCRRQAGRSSVISVAPQTHSVYLTDVAEGSMNKICVVPIYKNGEGKNLCRKIQTQPGTVNVETSYGSVDQAIPTSMENVTVINNALLFFLKEHQQTVIQECQLGKRRLKRCHDGRHGWNRTKATRMRNFYHLEEEKNAKKLGEELKCVDLKKKKKRRRSSWDLGITHFNIRVVNIITSL</sequence>
<dbReference type="SUPFAM" id="SSF49265">
    <property type="entry name" value="Fibronectin type III"/>
    <property type="match status" value="7"/>
</dbReference>
<dbReference type="PANTHER" id="PTHR46708">
    <property type="entry name" value="TENASCIN"/>
    <property type="match status" value="1"/>
</dbReference>
<feature type="domain" description="Fibronectin type-III" evidence="2">
    <location>
        <begin position="414"/>
        <end position="507"/>
    </location>
</feature>
<accession>A0ABN9MNN8</accession>
<feature type="domain" description="Fibronectin type-III" evidence="2">
    <location>
        <begin position="322"/>
        <end position="411"/>
    </location>
</feature>
<reference evidence="3" key="1">
    <citation type="submission" date="2023-07" db="EMBL/GenBank/DDBJ databases">
        <authorList>
            <person name="Stuckert A."/>
        </authorList>
    </citation>
    <scope>NUCLEOTIDE SEQUENCE</scope>
</reference>
<dbReference type="Proteomes" id="UP001176940">
    <property type="component" value="Unassembled WGS sequence"/>
</dbReference>
<dbReference type="EMBL" id="CAUEEQ010078013">
    <property type="protein sequence ID" value="CAJ0967027.1"/>
    <property type="molecule type" value="Genomic_DNA"/>
</dbReference>
<dbReference type="Gene3D" id="2.60.40.10">
    <property type="entry name" value="Immunoglobulins"/>
    <property type="match status" value="11"/>
</dbReference>
<protein>
    <recommendedName>
        <fullName evidence="2">Fibronectin type-III domain-containing protein</fullName>
    </recommendedName>
</protein>
<name>A0ABN9MNN8_9NEOB</name>